<dbReference type="PANTHER" id="PTHR16172:SF41">
    <property type="entry name" value="MAJOR FACILITATOR SUPERFAMILY DOMAIN-CONTAINING PROTEIN 6-LIKE"/>
    <property type="match status" value="1"/>
</dbReference>
<dbReference type="EMBL" id="VJMH01006741">
    <property type="protein sequence ID" value="KAF0688294.1"/>
    <property type="molecule type" value="Genomic_DNA"/>
</dbReference>
<dbReference type="InterPro" id="IPR036259">
    <property type="entry name" value="MFS_trans_sf"/>
</dbReference>
<evidence type="ECO:0000256" key="3">
    <source>
        <dbReference type="ARBA" id="ARBA00022692"/>
    </source>
</evidence>
<dbReference type="EMBL" id="CAADRA010006764">
    <property type="protein sequence ID" value="VFT96767.1"/>
    <property type="molecule type" value="Genomic_DNA"/>
</dbReference>
<dbReference type="GO" id="GO:0016020">
    <property type="term" value="C:membrane"/>
    <property type="evidence" value="ECO:0007669"/>
    <property type="project" value="UniProtKB-SubCell"/>
</dbReference>
<comment type="subcellular location">
    <subcellularLocation>
        <location evidence="1">Membrane</location>
        <topology evidence="1">Multi-pass membrane protein</topology>
    </subcellularLocation>
</comment>
<dbReference type="Pfam" id="PF12832">
    <property type="entry name" value="MFS_1_like"/>
    <property type="match status" value="1"/>
</dbReference>
<dbReference type="PROSITE" id="PS50850">
    <property type="entry name" value="MFS"/>
    <property type="match status" value="1"/>
</dbReference>
<evidence type="ECO:0000256" key="5">
    <source>
        <dbReference type="ARBA" id="ARBA00023136"/>
    </source>
</evidence>
<proteinExistence type="inferred from homology"/>
<feature type="transmembrane region" description="Helical" evidence="6">
    <location>
        <begin position="86"/>
        <end position="103"/>
    </location>
</feature>
<evidence type="ECO:0000256" key="2">
    <source>
        <dbReference type="ARBA" id="ARBA00005241"/>
    </source>
</evidence>
<dbReference type="Proteomes" id="UP000332933">
    <property type="component" value="Unassembled WGS sequence"/>
</dbReference>
<reference evidence="8" key="2">
    <citation type="submission" date="2019-06" db="EMBL/GenBank/DDBJ databases">
        <title>Genomics analysis of Aphanomyces spp. identifies a new class of oomycete effector associated with host adaptation.</title>
        <authorList>
            <person name="Gaulin E."/>
        </authorList>
    </citation>
    <scope>NUCLEOTIDE SEQUENCE</scope>
    <source>
        <strain evidence="8">CBS 578.67</strain>
    </source>
</reference>
<comment type="similarity">
    <text evidence="2">Belongs to the major facilitator superfamily. MFSD6 family.</text>
</comment>
<dbReference type="SUPFAM" id="SSF103473">
    <property type="entry name" value="MFS general substrate transporter"/>
    <property type="match status" value="1"/>
</dbReference>
<reference evidence="9 10" key="1">
    <citation type="submission" date="2019-03" db="EMBL/GenBank/DDBJ databases">
        <authorList>
            <person name="Gaulin E."/>
            <person name="Dumas B."/>
        </authorList>
    </citation>
    <scope>NUCLEOTIDE SEQUENCE [LARGE SCALE GENOMIC DNA]</scope>
    <source>
        <strain evidence="9">CBS 568.67</strain>
    </source>
</reference>
<keyword evidence="5 6" id="KW-0472">Membrane</keyword>
<dbReference type="InterPro" id="IPR051717">
    <property type="entry name" value="MFS_MFSD6"/>
</dbReference>
<evidence type="ECO:0000313" key="9">
    <source>
        <dbReference type="EMBL" id="VFT96767.1"/>
    </source>
</evidence>
<dbReference type="AlphaFoldDB" id="A0A485LG24"/>
<sequence length="416" mass="44850">MNTTTTRDLLQHEMDERGNDQLGAVKAMNALSSFALSAIITFLPVFFSSTFDKLQIGILGSIPCLASILAPPLWGAIADVLQKQRVVHVFCILTGAVLMFAIQFTSTSFYLTCAVAFLANVQTMPTCSLLDQCVLALLRRVGGEYGKQRLFGAVGWGLGAFLTGVVVHMYGIRSVFYLHLVASLPTVVVLRLIPPPDMPSSSPENVSFVDGLRSLVRTSSIPPLLFLVLLMGLMFGVIGSFLGLYLYELSGRSALLVGLVTWVQTLSELPAFFFADALTHRVGIASVLALSIVAYGVRLVAYANLTNGWTVLPFELLHGVTFAFAWAACTEFVFDAAPRGTHGTAMGLLNAALTGWGRGLGTLFGGYLYQEYGAKTMWLVTATVVPVALLGLVWFARILKTDTTTRTADSAPMKIL</sequence>
<feature type="transmembrane region" description="Helical" evidence="6">
    <location>
        <begin position="150"/>
        <end position="170"/>
    </location>
</feature>
<feature type="transmembrane region" description="Helical" evidence="6">
    <location>
        <begin position="224"/>
        <end position="247"/>
    </location>
</feature>
<evidence type="ECO:0000256" key="1">
    <source>
        <dbReference type="ARBA" id="ARBA00004141"/>
    </source>
</evidence>
<dbReference type="GO" id="GO:0022857">
    <property type="term" value="F:transmembrane transporter activity"/>
    <property type="evidence" value="ECO:0007669"/>
    <property type="project" value="InterPro"/>
</dbReference>
<accession>A0A485LG24</accession>
<dbReference type="InterPro" id="IPR024989">
    <property type="entry name" value="MFS_assoc_dom"/>
</dbReference>
<feature type="transmembrane region" description="Helical" evidence="6">
    <location>
        <begin position="282"/>
        <end position="304"/>
    </location>
</feature>
<evidence type="ECO:0000256" key="6">
    <source>
        <dbReference type="SAM" id="Phobius"/>
    </source>
</evidence>
<feature type="transmembrane region" description="Helical" evidence="6">
    <location>
        <begin position="54"/>
        <end position="74"/>
    </location>
</feature>
<dbReference type="Gene3D" id="1.20.1250.20">
    <property type="entry name" value="MFS general substrate transporter like domains"/>
    <property type="match status" value="2"/>
</dbReference>
<feature type="transmembrane region" description="Helical" evidence="6">
    <location>
        <begin position="27"/>
        <end position="48"/>
    </location>
</feature>
<feature type="transmembrane region" description="Helical" evidence="6">
    <location>
        <begin position="376"/>
        <end position="396"/>
    </location>
</feature>
<dbReference type="InterPro" id="IPR020846">
    <property type="entry name" value="MFS_dom"/>
</dbReference>
<gene>
    <name evidence="9" type="primary">Aste57867_20072</name>
    <name evidence="8" type="ORF">As57867_020006</name>
    <name evidence="9" type="ORF">ASTE57867_20072</name>
</gene>
<evidence type="ECO:0000259" key="7">
    <source>
        <dbReference type="PROSITE" id="PS50850"/>
    </source>
</evidence>
<protein>
    <submittedName>
        <fullName evidence="9">Aste57867_20072 protein</fullName>
    </submittedName>
</protein>
<feature type="transmembrane region" description="Helical" evidence="6">
    <location>
        <begin position="253"/>
        <end position="275"/>
    </location>
</feature>
<dbReference type="PANTHER" id="PTHR16172">
    <property type="entry name" value="MAJOR FACILITATOR SUPERFAMILY DOMAIN-CONTAINING PROTEIN 6-LIKE"/>
    <property type="match status" value="1"/>
</dbReference>
<evidence type="ECO:0000256" key="4">
    <source>
        <dbReference type="ARBA" id="ARBA00022989"/>
    </source>
</evidence>
<evidence type="ECO:0000313" key="10">
    <source>
        <dbReference type="Proteomes" id="UP000332933"/>
    </source>
</evidence>
<keyword evidence="4 6" id="KW-1133">Transmembrane helix</keyword>
<organism evidence="9 10">
    <name type="scientific">Aphanomyces stellatus</name>
    <dbReference type="NCBI Taxonomy" id="120398"/>
    <lineage>
        <taxon>Eukaryota</taxon>
        <taxon>Sar</taxon>
        <taxon>Stramenopiles</taxon>
        <taxon>Oomycota</taxon>
        <taxon>Saprolegniomycetes</taxon>
        <taxon>Saprolegniales</taxon>
        <taxon>Verrucalvaceae</taxon>
        <taxon>Aphanomyces</taxon>
    </lineage>
</organism>
<keyword evidence="3 6" id="KW-0812">Transmembrane</keyword>
<feature type="domain" description="Major facilitator superfamily (MFS) profile" evidence="7">
    <location>
        <begin position="220"/>
        <end position="416"/>
    </location>
</feature>
<evidence type="ECO:0000313" key="8">
    <source>
        <dbReference type="EMBL" id="KAF0688294.1"/>
    </source>
</evidence>
<feature type="transmembrane region" description="Helical" evidence="6">
    <location>
        <begin position="316"/>
        <end position="334"/>
    </location>
</feature>
<dbReference type="OrthoDB" id="515887at2759"/>
<feature type="transmembrane region" description="Helical" evidence="6">
    <location>
        <begin position="109"/>
        <end position="138"/>
    </location>
</feature>
<keyword evidence="10" id="KW-1185">Reference proteome</keyword>
<name>A0A485LG24_9STRA</name>